<evidence type="ECO:0000313" key="2">
    <source>
        <dbReference type="EMBL" id="EFC37132.1"/>
    </source>
</evidence>
<dbReference type="GeneID" id="8856811"/>
<keyword evidence="3" id="KW-1185">Reference proteome</keyword>
<dbReference type="InParanoid" id="D2W173"/>
<organism evidence="3">
    <name type="scientific">Naegleria gruberi</name>
    <name type="common">Amoeba</name>
    <dbReference type="NCBI Taxonomy" id="5762"/>
    <lineage>
        <taxon>Eukaryota</taxon>
        <taxon>Discoba</taxon>
        <taxon>Heterolobosea</taxon>
        <taxon>Tetramitia</taxon>
        <taxon>Eutetramitia</taxon>
        <taxon>Vahlkampfiidae</taxon>
        <taxon>Naegleria</taxon>
    </lineage>
</organism>
<feature type="compositionally biased region" description="Low complexity" evidence="1">
    <location>
        <begin position="62"/>
        <end position="83"/>
    </location>
</feature>
<evidence type="ECO:0000256" key="1">
    <source>
        <dbReference type="SAM" id="MobiDB-lite"/>
    </source>
</evidence>
<feature type="region of interest" description="Disordered" evidence="1">
    <location>
        <begin position="182"/>
        <end position="207"/>
    </location>
</feature>
<dbReference type="OrthoDB" id="10255738at2759"/>
<proteinExistence type="predicted"/>
<dbReference type="AlphaFoldDB" id="D2W173"/>
<dbReference type="Proteomes" id="UP000006671">
    <property type="component" value="Unassembled WGS sequence"/>
</dbReference>
<accession>D2W173</accession>
<dbReference type="EMBL" id="GG738921">
    <property type="protein sequence ID" value="EFC37132.1"/>
    <property type="molecule type" value="Genomic_DNA"/>
</dbReference>
<name>D2W173_NAEGR</name>
<gene>
    <name evidence="2" type="ORF">NAEGRDRAFT_59821</name>
</gene>
<feature type="region of interest" description="Disordered" evidence="1">
    <location>
        <begin position="234"/>
        <end position="253"/>
    </location>
</feature>
<feature type="compositionally biased region" description="Low complexity" evidence="1">
    <location>
        <begin position="1"/>
        <end position="14"/>
    </location>
</feature>
<feature type="region of interest" description="Disordered" evidence="1">
    <location>
        <begin position="58"/>
        <end position="83"/>
    </location>
</feature>
<reference evidence="2 3" key="1">
    <citation type="journal article" date="2010" name="Cell">
        <title>The genome of Naegleria gruberi illuminates early eukaryotic versatility.</title>
        <authorList>
            <person name="Fritz-Laylin L.K."/>
            <person name="Prochnik S.E."/>
            <person name="Ginger M.L."/>
            <person name="Dacks J.B."/>
            <person name="Carpenter M.L."/>
            <person name="Field M.C."/>
            <person name="Kuo A."/>
            <person name="Paredez A."/>
            <person name="Chapman J."/>
            <person name="Pham J."/>
            <person name="Shu S."/>
            <person name="Neupane R."/>
            <person name="Cipriano M."/>
            <person name="Mancuso J."/>
            <person name="Tu H."/>
            <person name="Salamov A."/>
            <person name="Lindquist E."/>
            <person name="Shapiro H."/>
            <person name="Lucas S."/>
            <person name="Grigoriev I.V."/>
            <person name="Cande W.Z."/>
            <person name="Fulton C."/>
            <person name="Rokhsar D.S."/>
            <person name="Dawson S.C."/>
        </authorList>
    </citation>
    <scope>NUCLEOTIDE SEQUENCE [LARGE SCALE GENOMIC DNA]</scope>
    <source>
        <strain evidence="2 3">NEG-M</strain>
    </source>
</reference>
<dbReference type="VEuPathDB" id="AmoebaDB:NAEGRDRAFT_59821"/>
<feature type="region of interest" description="Disordered" evidence="1">
    <location>
        <begin position="1"/>
        <end position="42"/>
    </location>
</feature>
<feature type="compositionally biased region" description="Basic residues" evidence="1">
    <location>
        <begin position="18"/>
        <end position="39"/>
    </location>
</feature>
<protein>
    <submittedName>
        <fullName evidence="2">Uncharacterized protein</fullName>
    </submittedName>
</protein>
<feature type="compositionally biased region" description="Polar residues" evidence="1">
    <location>
        <begin position="186"/>
        <end position="207"/>
    </location>
</feature>
<sequence>MGQNPSSPSQNNSNHLVAHNHHHHQQQQQQPHHHHHHQHQQCDVLPNSTHLIADISEEELTTDSTSATTPTSSTMTASLSSNLISRRRSSLPHKLNDHSTMSGEHDETKRSLGKVFKSATHLNAHEDIENYSLGKQLWEVEKANHQQQPVTYSNNLNTPNSATYKTSQKLIKLKPFSTPDLKRSALLNSRNNQEEMNGVDTDTLTPTVSDDISFNSSSVYSPPQHANSFRNSVLSTTSSASGGSNNNHNNSLINSLFPSLPVDRTKMTDEEFTVYKEVVSKPVYEKILKSKPLTAKCGFNEEYMKEFAFELSDEEELKNTYLTTDWVETAKLLQRTRSIDETTLNLDPKTLLEPIINTVSKRDSLSSIEEEVKKIVMEEQEVLKQEIKIKLIITEIANAPTKTLRQFLSPVLHKMNVLPEIGWFHSAILVGKWRLDFNDSSVVIPRKLVSQAAVITTDIETISTLEDLNRVIDGMSRCICKWNRNITYKQTGGDRINTGNCQDFVEDLLDSIGVKMNLSGSMKKFVKRLRKTGKCSLVFEMDKRFREYFGMESKRVKFKSHEQLDLFVRKLLDKCPNFAQEFNDEWILLQSFDRTYWLKHITYTHIEEYKPCKVIRDNKGVSDCPFHEPEFTNLLKD</sequence>
<dbReference type="RefSeq" id="XP_002669876.1">
    <property type="nucleotide sequence ID" value="XM_002669830.1"/>
</dbReference>
<evidence type="ECO:0000313" key="3">
    <source>
        <dbReference type="Proteomes" id="UP000006671"/>
    </source>
</evidence>
<dbReference type="KEGG" id="ngr:NAEGRDRAFT_59821"/>